<dbReference type="Proteomes" id="UP000828390">
    <property type="component" value="Unassembled WGS sequence"/>
</dbReference>
<proteinExistence type="predicted"/>
<protein>
    <submittedName>
        <fullName evidence="1">Uncharacterized protein</fullName>
    </submittedName>
</protein>
<name>A0A9D4N5B4_DREPO</name>
<organism evidence="1 2">
    <name type="scientific">Dreissena polymorpha</name>
    <name type="common">Zebra mussel</name>
    <name type="synonym">Mytilus polymorpha</name>
    <dbReference type="NCBI Taxonomy" id="45954"/>
    <lineage>
        <taxon>Eukaryota</taxon>
        <taxon>Metazoa</taxon>
        <taxon>Spiralia</taxon>
        <taxon>Lophotrochozoa</taxon>
        <taxon>Mollusca</taxon>
        <taxon>Bivalvia</taxon>
        <taxon>Autobranchia</taxon>
        <taxon>Heteroconchia</taxon>
        <taxon>Euheterodonta</taxon>
        <taxon>Imparidentia</taxon>
        <taxon>Neoheterodontei</taxon>
        <taxon>Myida</taxon>
        <taxon>Dreissenoidea</taxon>
        <taxon>Dreissenidae</taxon>
        <taxon>Dreissena</taxon>
    </lineage>
</organism>
<dbReference type="EMBL" id="JAIWYP010000001">
    <property type="protein sequence ID" value="KAH3888055.1"/>
    <property type="molecule type" value="Genomic_DNA"/>
</dbReference>
<sequence>MNRSYTGTLSAFTGAIPASDRGVAVALPGSIPSRMSPGSCRISYDAAPVVPGAALVVPGTSR</sequence>
<accession>A0A9D4N5B4</accession>
<comment type="caution">
    <text evidence="1">The sequence shown here is derived from an EMBL/GenBank/DDBJ whole genome shotgun (WGS) entry which is preliminary data.</text>
</comment>
<gene>
    <name evidence="1" type="ORF">DPMN_012077</name>
</gene>
<evidence type="ECO:0000313" key="1">
    <source>
        <dbReference type="EMBL" id="KAH3888055.1"/>
    </source>
</evidence>
<reference evidence="1" key="1">
    <citation type="journal article" date="2019" name="bioRxiv">
        <title>The Genome of the Zebra Mussel, Dreissena polymorpha: A Resource for Invasive Species Research.</title>
        <authorList>
            <person name="McCartney M.A."/>
            <person name="Auch B."/>
            <person name="Kono T."/>
            <person name="Mallez S."/>
            <person name="Zhang Y."/>
            <person name="Obille A."/>
            <person name="Becker A."/>
            <person name="Abrahante J.E."/>
            <person name="Garbe J."/>
            <person name="Badalamenti J.P."/>
            <person name="Herman A."/>
            <person name="Mangelson H."/>
            <person name="Liachko I."/>
            <person name="Sullivan S."/>
            <person name="Sone E.D."/>
            <person name="Koren S."/>
            <person name="Silverstein K.A.T."/>
            <person name="Beckman K.B."/>
            <person name="Gohl D.M."/>
        </authorList>
    </citation>
    <scope>NUCLEOTIDE SEQUENCE</scope>
    <source>
        <strain evidence="1">Duluth1</strain>
        <tissue evidence="1">Whole animal</tissue>
    </source>
</reference>
<reference evidence="1" key="2">
    <citation type="submission" date="2020-11" db="EMBL/GenBank/DDBJ databases">
        <authorList>
            <person name="McCartney M.A."/>
            <person name="Auch B."/>
            <person name="Kono T."/>
            <person name="Mallez S."/>
            <person name="Becker A."/>
            <person name="Gohl D.M."/>
            <person name="Silverstein K.A.T."/>
            <person name="Koren S."/>
            <person name="Bechman K.B."/>
            <person name="Herman A."/>
            <person name="Abrahante J.E."/>
            <person name="Garbe J."/>
        </authorList>
    </citation>
    <scope>NUCLEOTIDE SEQUENCE</scope>
    <source>
        <strain evidence="1">Duluth1</strain>
        <tissue evidence="1">Whole animal</tissue>
    </source>
</reference>
<dbReference type="AlphaFoldDB" id="A0A9D4N5B4"/>
<evidence type="ECO:0000313" key="2">
    <source>
        <dbReference type="Proteomes" id="UP000828390"/>
    </source>
</evidence>
<keyword evidence="2" id="KW-1185">Reference proteome</keyword>